<dbReference type="InterPro" id="IPR008927">
    <property type="entry name" value="6-PGluconate_DH-like_C_sf"/>
</dbReference>
<sequence precursor="true">MKIGLIGLGVMGYRVAANLKNSNMLDYVYNKTESKAIDFSKKYNVTYLKNLTDLAKNSDFIITVLSDDYAVSSVIKEILPYLKNKILVDLSTISPTTSINLSEQVASNGGIMFDAPMIGTSVDVEQKRITIIVGGPKEKFDIVKDVLSNTSNKVIYAGKNGTGLYIKLAANMMFASFMSGLAEAVSFAEKAGISKEQITELFLNISSTRSPASNLKLPKMLNSDFETQFALKHMRKDTEIMVRESQNLKMPLPLTSLISNLLRISEGLGLGELDVSSIIEFYRKTRQ</sequence>
<dbReference type="InParanoid" id="L0ACR3"/>
<reference evidence="6" key="1">
    <citation type="submission" date="2012-03" db="EMBL/GenBank/DDBJ databases">
        <title>Complete genome of Caldisphaera lagunensis DSM 15908.</title>
        <authorList>
            <person name="Lucas S."/>
            <person name="Copeland A."/>
            <person name="Lapidus A."/>
            <person name="Glavina del Rio T."/>
            <person name="Dalin E."/>
            <person name="Tice H."/>
            <person name="Bruce D."/>
            <person name="Goodwin L."/>
            <person name="Pitluck S."/>
            <person name="Peters L."/>
            <person name="Mikhailova N."/>
            <person name="Teshima H."/>
            <person name="Kyrpides N."/>
            <person name="Mavromatis K."/>
            <person name="Ivanova N."/>
            <person name="Brettin T."/>
            <person name="Detter J.C."/>
            <person name="Han C."/>
            <person name="Larimer F."/>
            <person name="Land M."/>
            <person name="Hauser L."/>
            <person name="Markowitz V."/>
            <person name="Cheng J.-F."/>
            <person name="Hugenholtz P."/>
            <person name="Woyke T."/>
            <person name="Wu D."/>
            <person name="Spring S."/>
            <person name="Schroeder M."/>
            <person name="Brambilla E."/>
            <person name="Klenk H.-P."/>
            <person name="Eisen J.A."/>
        </authorList>
    </citation>
    <scope>NUCLEOTIDE SEQUENCE [LARGE SCALE GENOMIC DNA]</scope>
    <source>
        <strain evidence="6">DSM 15908 / JCM 11604 / IC-154</strain>
    </source>
</reference>
<dbReference type="HOGENOM" id="CLU_035117_0_6_2"/>
<evidence type="ECO:0000256" key="1">
    <source>
        <dbReference type="ARBA" id="ARBA00023002"/>
    </source>
</evidence>
<dbReference type="STRING" id="1056495.Calag_1514"/>
<evidence type="ECO:0000259" key="4">
    <source>
        <dbReference type="Pfam" id="PF14833"/>
    </source>
</evidence>
<dbReference type="Proteomes" id="UP000010469">
    <property type="component" value="Chromosome"/>
</dbReference>
<dbReference type="eggNOG" id="arCOG00247">
    <property type="taxonomic scope" value="Archaea"/>
</dbReference>
<dbReference type="EMBL" id="CP003378">
    <property type="protein sequence ID" value="AFZ71214.1"/>
    <property type="molecule type" value="Genomic_DNA"/>
</dbReference>
<organism evidence="5 6">
    <name type="scientific">Caldisphaera lagunensis (strain DSM 15908 / JCM 11604 / ANMR 0165 / IC-154)</name>
    <dbReference type="NCBI Taxonomy" id="1056495"/>
    <lineage>
        <taxon>Archaea</taxon>
        <taxon>Thermoproteota</taxon>
        <taxon>Thermoprotei</taxon>
        <taxon>Acidilobales</taxon>
        <taxon>Caldisphaeraceae</taxon>
        <taxon>Caldisphaera</taxon>
    </lineage>
</organism>
<dbReference type="SUPFAM" id="SSF48179">
    <property type="entry name" value="6-phosphogluconate dehydrogenase C-terminal domain-like"/>
    <property type="match status" value="1"/>
</dbReference>
<dbReference type="PIRSF" id="PIRSF000103">
    <property type="entry name" value="HIBADH"/>
    <property type="match status" value="1"/>
</dbReference>
<dbReference type="GeneID" id="14212775"/>
<dbReference type="GO" id="GO:0051287">
    <property type="term" value="F:NAD binding"/>
    <property type="evidence" value="ECO:0007669"/>
    <property type="project" value="InterPro"/>
</dbReference>
<dbReference type="GO" id="GO:0016616">
    <property type="term" value="F:oxidoreductase activity, acting on the CH-OH group of donors, NAD or NADP as acceptor"/>
    <property type="evidence" value="ECO:0007669"/>
    <property type="project" value="TreeGrafter"/>
</dbReference>
<dbReference type="Gene3D" id="1.10.1040.10">
    <property type="entry name" value="N-(1-d-carboxylethyl)-l-norvaline Dehydrogenase, domain 2"/>
    <property type="match status" value="1"/>
</dbReference>
<evidence type="ECO:0000256" key="2">
    <source>
        <dbReference type="ARBA" id="ARBA00023027"/>
    </source>
</evidence>
<dbReference type="SUPFAM" id="SSF51735">
    <property type="entry name" value="NAD(P)-binding Rossmann-fold domains"/>
    <property type="match status" value="1"/>
</dbReference>
<dbReference type="GO" id="GO:0050661">
    <property type="term" value="F:NADP binding"/>
    <property type="evidence" value="ECO:0007669"/>
    <property type="project" value="InterPro"/>
</dbReference>
<dbReference type="Pfam" id="PF14833">
    <property type="entry name" value="NAD_binding_11"/>
    <property type="match status" value="1"/>
</dbReference>
<keyword evidence="1" id="KW-0560">Oxidoreductase</keyword>
<dbReference type="InterPro" id="IPR015815">
    <property type="entry name" value="HIBADH-related"/>
</dbReference>
<evidence type="ECO:0000313" key="6">
    <source>
        <dbReference type="Proteomes" id="UP000010469"/>
    </source>
</evidence>
<dbReference type="FunCoup" id="L0ACR3">
    <property type="interactions" value="11"/>
</dbReference>
<dbReference type="InterPro" id="IPR036291">
    <property type="entry name" value="NAD(P)-bd_dom_sf"/>
</dbReference>
<dbReference type="Gene3D" id="3.40.50.720">
    <property type="entry name" value="NAD(P)-binding Rossmann-like Domain"/>
    <property type="match status" value="1"/>
</dbReference>
<dbReference type="PANTHER" id="PTHR22981:SF7">
    <property type="entry name" value="3-HYDROXYISOBUTYRATE DEHYDROGENASE, MITOCHONDRIAL"/>
    <property type="match status" value="1"/>
</dbReference>
<evidence type="ECO:0000313" key="5">
    <source>
        <dbReference type="EMBL" id="AFZ71214.1"/>
    </source>
</evidence>
<keyword evidence="2" id="KW-0520">NAD</keyword>
<feature type="domain" description="6-phosphogluconate dehydrogenase NADP-binding" evidence="3">
    <location>
        <begin position="2"/>
        <end position="158"/>
    </location>
</feature>
<dbReference type="InterPro" id="IPR013328">
    <property type="entry name" value="6PGD_dom2"/>
</dbReference>
<keyword evidence="6" id="KW-1185">Reference proteome</keyword>
<gene>
    <name evidence="5" type="ordered locus">Calag_1514</name>
</gene>
<feature type="domain" description="3-hydroxyisobutyrate dehydrogenase-like NAD-binding" evidence="4">
    <location>
        <begin position="161"/>
        <end position="281"/>
    </location>
</feature>
<dbReference type="InterPro" id="IPR029154">
    <property type="entry name" value="HIBADH-like_NADP-bd"/>
</dbReference>
<evidence type="ECO:0000259" key="3">
    <source>
        <dbReference type="Pfam" id="PF03446"/>
    </source>
</evidence>
<dbReference type="InterPro" id="IPR006115">
    <property type="entry name" value="6PGDH_NADP-bd"/>
</dbReference>
<accession>L0ACR3</accession>
<proteinExistence type="predicted"/>
<dbReference type="Pfam" id="PF03446">
    <property type="entry name" value="NAD_binding_2"/>
    <property type="match status" value="1"/>
</dbReference>
<dbReference type="RefSeq" id="WP_015233111.1">
    <property type="nucleotide sequence ID" value="NC_019791.1"/>
</dbReference>
<dbReference type="PANTHER" id="PTHR22981">
    <property type="entry name" value="3-HYDROXYISOBUTYRATE DEHYDROGENASE-RELATED"/>
    <property type="match status" value="1"/>
</dbReference>
<name>L0ACR3_CALLD</name>
<protein>
    <submittedName>
        <fullName evidence="5">Beta-hydroxyacid dehydrogenase, 3-hydroxyisobutyrate dehydrogenase</fullName>
    </submittedName>
</protein>
<dbReference type="KEGG" id="clg:Calag_1514"/>
<dbReference type="AlphaFoldDB" id="L0ACR3"/>